<reference evidence="4" key="1">
    <citation type="journal article" date="2019" name="Int. J. Syst. Evol. Microbiol.">
        <title>The Global Catalogue of Microorganisms (GCM) 10K type strain sequencing project: providing services to taxonomists for standard genome sequencing and annotation.</title>
        <authorList>
            <consortium name="The Broad Institute Genomics Platform"/>
            <consortium name="The Broad Institute Genome Sequencing Center for Infectious Disease"/>
            <person name="Wu L."/>
            <person name="Ma J."/>
        </authorList>
    </citation>
    <scope>NUCLEOTIDE SEQUENCE [LARGE SCALE GENOMIC DNA]</scope>
    <source>
        <strain evidence="4">JCM 3369</strain>
    </source>
</reference>
<dbReference type="EMBL" id="JBHSXS010000001">
    <property type="protein sequence ID" value="MFC6878361.1"/>
    <property type="molecule type" value="Genomic_DNA"/>
</dbReference>
<comment type="caution">
    <text evidence="3">The sequence shown here is derived from an EMBL/GenBank/DDBJ whole genome shotgun (WGS) entry which is preliminary data.</text>
</comment>
<dbReference type="Proteomes" id="UP001596380">
    <property type="component" value="Unassembled WGS sequence"/>
</dbReference>
<feature type="signal peptide" evidence="2">
    <location>
        <begin position="1"/>
        <end position="32"/>
    </location>
</feature>
<gene>
    <name evidence="3" type="ORF">ACFQKB_01140</name>
</gene>
<evidence type="ECO:0000256" key="1">
    <source>
        <dbReference type="SAM" id="MobiDB-lite"/>
    </source>
</evidence>
<evidence type="ECO:0000313" key="3">
    <source>
        <dbReference type="EMBL" id="MFC6878361.1"/>
    </source>
</evidence>
<organism evidence="3 4">
    <name type="scientific">Actinomadura yumaensis</name>
    <dbReference type="NCBI Taxonomy" id="111807"/>
    <lineage>
        <taxon>Bacteria</taxon>
        <taxon>Bacillati</taxon>
        <taxon>Actinomycetota</taxon>
        <taxon>Actinomycetes</taxon>
        <taxon>Streptosporangiales</taxon>
        <taxon>Thermomonosporaceae</taxon>
        <taxon>Actinomadura</taxon>
    </lineage>
</organism>
<feature type="compositionally biased region" description="Gly residues" evidence="1">
    <location>
        <begin position="52"/>
        <end position="73"/>
    </location>
</feature>
<accession>A0ABW2CCM2</accession>
<feature type="chain" id="PRO_5046872235" description="ATP/GTP-binding protein" evidence="2">
    <location>
        <begin position="33"/>
        <end position="257"/>
    </location>
</feature>
<sequence>MPTPSRPLARGSTVLAATALIAPLVAVASAQAAPCSITGPGKGNCNKSVPGGTSGGGGSAGGGGGSGGGGGGDVAPPPPMGLNPDQGAGFVPVPGAQDPPPAPAVPTITLAQRARSELQVPTPVVHTAPNGKTYVRVRTSLWVDGFVTKSTTPFTVDGQTIQATAEPDKVVWNLGETTADCDDGGSKEGKSCNYTYRRSSAQQPGGSYKITATVIWNVSWTCEGAACDDDGGALGTMQMTSAPTPLTVGEIQTNSRQ</sequence>
<keyword evidence="2" id="KW-0732">Signal</keyword>
<evidence type="ECO:0000256" key="2">
    <source>
        <dbReference type="SAM" id="SignalP"/>
    </source>
</evidence>
<evidence type="ECO:0008006" key="5">
    <source>
        <dbReference type="Google" id="ProtNLM"/>
    </source>
</evidence>
<keyword evidence="4" id="KW-1185">Reference proteome</keyword>
<dbReference type="RefSeq" id="WP_160820013.1">
    <property type="nucleotide sequence ID" value="NZ_JBHSXS010000001.1"/>
</dbReference>
<feature type="region of interest" description="Disordered" evidence="1">
    <location>
        <begin position="37"/>
        <end position="99"/>
    </location>
</feature>
<name>A0ABW2CCM2_9ACTN</name>
<proteinExistence type="predicted"/>
<evidence type="ECO:0000313" key="4">
    <source>
        <dbReference type="Proteomes" id="UP001596380"/>
    </source>
</evidence>
<protein>
    <recommendedName>
        <fullName evidence="5">ATP/GTP-binding protein</fullName>
    </recommendedName>
</protein>